<feature type="transmembrane region" description="Helical" evidence="9">
    <location>
        <begin position="385"/>
        <end position="401"/>
    </location>
</feature>
<reference evidence="10 11" key="1">
    <citation type="submission" date="2023-09" db="EMBL/GenBank/DDBJ databases">
        <authorList>
            <person name="Rey-Velasco X."/>
        </authorList>
    </citation>
    <scope>NUCLEOTIDE SEQUENCE [LARGE SCALE GENOMIC DNA]</scope>
    <source>
        <strain evidence="10 11">P007</strain>
    </source>
</reference>
<evidence type="ECO:0000256" key="3">
    <source>
        <dbReference type="ARBA" id="ARBA00021069"/>
    </source>
</evidence>
<dbReference type="PANTHER" id="PTHR42770">
    <property type="entry name" value="AMINO ACID TRANSPORTER-RELATED"/>
    <property type="match status" value="1"/>
</dbReference>
<feature type="transmembrane region" description="Helical" evidence="9">
    <location>
        <begin position="274"/>
        <end position="294"/>
    </location>
</feature>
<evidence type="ECO:0000256" key="6">
    <source>
        <dbReference type="ARBA" id="ARBA00022989"/>
    </source>
</evidence>
<feature type="transmembrane region" description="Helical" evidence="9">
    <location>
        <begin position="7"/>
        <end position="28"/>
    </location>
</feature>
<evidence type="ECO:0000313" key="11">
    <source>
        <dbReference type="Proteomes" id="UP001250662"/>
    </source>
</evidence>
<dbReference type="PANTHER" id="PTHR42770:SF18">
    <property type="entry name" value="ARGININE_AGMATINE ANTIPORTER"/>
    <property type="match status" value="1"/>
</dbReference>
<feature type="transmembrane region" description="Helical" evidence="9">
    <location>
        <begin position="147"/>
        <end position="173"/>
    </location>
</feature>
<comment type="caution">
    <text evidence="10">The sequence shown here is derived from an EMBL/GenBank/DDBJ whole genome shotgun (WGS) entry which is preliminary data.</text>
</comment>
<keyword evidence="5 9" id="KW-0812">Transmembrane</keyword>
<feature type="transmembrane region" description="Helical" evidence="9">
    <location>
        <begin position="79"/>
        <end position="106"/>
    </location>
</feature>
<feature type="transmembrane region" description="Helical" evidence="9">
    <location>
        <begin position="34"/>
        <end position="58"/>
    </location>
</feature>
<keyword evidence="6 9" id="KW-1133">Transmembrane helix</keyword>
<protein>
    <recommendedName>
        <fullName evidence="3">Arginine/agmatine antiporter</fullName>
    </recommendedName>
</protein>
<evidence type="ECO:0000256" key="9">
    <source>
        <dbReference type="SAM" id="Phobius"/>
    </source>
</evidence>
<evidence type="ECO:0000256" key="5">
    <source>
        <dbReference type="ARBA" id="ARBA00022692"/>
    </source>
</evidence>
<evidence type="ECO:0000256" key="7">
    <source>
        <dbReference type="ARBA" id="ARBA00023136"/>
    </source>
</evidence>
<dbReference type="EMBL" id="JAVRHU010000002">
    <property type="protein sequence ID" value="MDT0621287.1"/>
    <property type="molecule type" value="Genomic_DNA"/>
</dbReference>
<feature type="transmembrane region" description="Helical" evidence="9">
    <location>
        <begin position="112"/>
        <end position="135"/>
    </location>
</feature>
<dbReference type="Gene3D" id="1.20.1740.10">
    <property type="entry name" value="Amino acid/polyamine transporter I"/>
    <property type="match status" value="1"/>
</dbReference>
<comment type="similarity">
    <text evidence="2">Belongs to the amino acid-polyamine-organocation (APC) superfamily. Basic amino acid/polyamine antiporter (APA) (TC 2.A.3.2) family.</text>
</comment>
<evidence type="ECO:0000256" key="1">
    <source>
        <dbReference type="ARBA" id="ARBA00004651"/>
    </source>
</evidence>
<accession>A0ABU3BGJ7</accession>
<dbReference type="PIRSF" id="PIRSF006060">
    <property type="entry name" value="AA_transporter"/>
    <property type="match status" value="1"/>
</dbReference>
<name>A0ABU3BGJ7_9FLAO</name>
<proteinExistence type="inferred from homology"/>
<keyword evidence="4" id="KW-1003">Cell membrane</keyword>
<evidence type="ECO:0000256" key="2">
    <source>
        <dbReference type="ARBA" id="ARBA00008220"/>
    </source>
</evidence>
<feature type="transmembrane region" description="Helical" evidence="9">
    <location>
        <begin position="225"/>
        <end position="248"/>
    </location>
</feature>
<comment type="function">
    <text evidence="8">Major component of the acid-resistance (AR) system allowing enteric pathogens to survive the acidic environment in the stomach. Exchanges extracellular arginine for its intracellular decarboxylation product agmatine (Agm) thereby expelling intracellular protons. Probably undergoes several conformational states in order to translocate the substrate across the membrane; keeps the substrate accessible to only 1 side of the membrane at a time by opening and closing 3 membrane-internal gates.</text>
</comment>
<dbReference type="InterPro" id="IPR050367">
    <property type="entry name" value="APC_superfamily"/>
</dbReference>
<gene>
    <name evidence="10" type="ORF">RM520_06610</name>
</gene>
<dbReference type="InterPro" id="IPR002293">
    <property type="entry name" value="AA/rel_permease1"/>
</dbReference>
<feature type="transmembrane region" description="Helical" evidence="9">
    <location>
        <begin position="185"/>
        <end position="204"/>
    </location>
</feature>
<dbReference type="RefSeq" id="WP_311387989.1">
    <property type="nucleotide sequence ID" value="NZ_JAVRHU010000002.1"/>
</dbReference>
<dbReference type="Proteomes" id="UP001250662">
    <property type="component" value="Unassembled WGS sequence"/>
</dbReference>
<keyword evidence="11" id="KW-1185">Reference proteome</keyword>
<evidence type="ECO:0000313" key="10">
    <source>
        <dbReference type="EMBL" id="MDT0621287.1"/>
    </source>
</evidence>
<feature type="transmembrane region" description="Helical" evidence="9">
    <location>
        <begin position="407"/>
        <end position="425"/>
    </location>
</feature>
<feature type="transmembrane region" description="Helical" evidence="9">
    <location>
        <begin position="322"/>
        <end position="341"/>
    </location>
</feature>
<evidence type="ECO:0000256" key="8">
    <source>
        <dbReference type="ARBA" id="ARBA00045636"/>
    </source>
</evidence>
<sequence>MSNSNKIGLLSSTALVVGNMIGSGIFLLPASLALYGGIGMIGWVFAALGALLIAYVYGALGKIAPNTIGGPYIYTRISFGNFSAFLVAWGYWVAIWATNAAIAVALVGYLEVFFPILGSSPLISILTGLLFIWLFTYINSKPLKTIASIQIITTILKVLPILAIGFFGVFFINWDNFIPFNRSELSSFGAITTTTTLTLFAFLGMESAGIISGETKNASKTVNKATLIGTVITILVYLSSSLAIMGVIPPETLQSSTAPFADAANIFWGDSAKFIIAGCAIIATIGALNGWILLQGRIPMAAALDGLFPKVFKKQNDNKSPVIGIVISSILASLLMMFNFSKSLVEAFTFMMTLSTLSCVIPYLFSAASLALILFNKHKRLNHPSIRVSFLAFCFCIWIIIGCGYEIVFYGTILLLVGIPFYLYLKKKNNE</sequence>
<feature type="transmembrane region" description="Helical" evidence="9">
    <location>
        <begin position="347"/>
        <end position="373"/>
    </location>
</feature>
<comment type="subcellular location">
    <subcellularLocation>
        <location evidence="1">Cell membrane</location>
        <topology evidence="1">Multi-pass membrane protein</topology>
    </subcellularLocation>
</comment>
<organism evidence="10 11">
    <name type="scientific">Croceitalea vernalis</name>
    <dbReference type="NCBI Taxonomy" id="3075599"/>
    <lineage>
        <taxon>Bacteria</taxon>
        <taxon>Pseudomonadati</taxon>
        <taxon>Bacteroidota</taxon>
        <taxon>Flavobacteriia</taxon>
        <taxon>Flavobacteriales</taxon>
        <taxon>Flavobacteriaceae</taxon>
        <taxon>Croceitalea</taxon>
    </lineage>
</organism>
<evidence type="ECO:0000256" key="4">
    <source>
        <dbReference type="ARBA" id="ARBA00022475"/>
    </source>
</evidence>
<keyword evidence="7 9" id="KW-0472">Membrane</keyword>
<dbReference type="Pfam" id="PF13520">
    <property type="entry name" value="AA_permease_2"/>
    <property type="match status" value="1"/>
</dbReference>